<feature type="compositionally biased region" description="Basic residues" evidence="1">
    <location>
        <begin position="269"/>
        <end position="279"/>
    </location>
</feature>
<feature type="region of interest" description="Disordered" evidence="1">
    <location>
        <begin position="1"/>
        <end position="574"/>
    </location>
</feature>
<feature type="compositionally biased region" description="Low complexity" evidence="1">
    <location>
        <begin position="702"/>
        <end position="731"/>
    </location>
</feature>
<gene>
    <name evidence="2" type="ORF">MVEN_01850300</name>
</gene>
<reference evidence="2" key="1">
    <citation type="submission" date="2020-05" db="EMBL/GenBank/DDBJ databases">
        <title>Mycena genomes resolve the evolution of fungal bioluminescence.</title>
        <authorList>
            <person name="Tsai I.J."/>
        </authorList>
    </citation>
    <scope>NUCLEOTIDE SEQUENCE</scope>
    <source>
        <strain evidence="2">CCC161011</strain>
    </source>
</reference>
<dbReference type="GO" id="GO:1902412">
    <property type="term" value="P:regulation of mitotic cytokinesis"/>
    <property type="evidence" value="ECO:0007669"/>
    <property type="project" value="InterPro"/>
</dbReference>
<feature type="compositionally biased region" description="Basic and acidic residues" evidence="1">
    <location>
        <begin position="1281"/>
        <end position="1292"/>
    </location>
</feature>
<feature type="compositionally biased region" description="Low complexity" evidence="1">
    <location>
        <begin position="181"/>
        <end position="199"/>
    </location>
</feature>
<name>A0A8H7CKP8_9AGAR</name>
<comment type="caution">
    <text evidence="2">The sequence shown here is derived from an EMBL/GenBank/DDBJ whole genome shotgun (WGS) entry which is preliminary data.</text>
</comment>
<dbReference type="InterPro" id="IPR045342">
    <property type="entry name" value="Etd1"/>
</dbReference>
<sequence length="1362" mass="143290">MMHNSEASENWDDDFEFHSNKTATRQSQSHAADQERHEPHAPRHRDSHETTTENWDDDFAEDDDDDDDEEPLSSPVHLGLCLVGVLPPPPPTRSHRTPRASKIQQRQQRMRAGSGSTARQGQEGREWDSSDEDEELGFGFADEDKTVTARTRRTLATYNLNSSPPPPVPPLPGGMQTQTPASSIGRGAGIGISIPDSLGMGMGSGSGLQPFPRSPTASVFSAPDPYPDNASIAYTHTSAGSTTALTRPHHHAARGLAGLPPSPPIHRERERRRLRKKSRPGAGASSGAGGAGGGVLEMREMKGMRRESSEDADGETAEEEQEDWDAEDAFGGGAGGPSAISAIYGAGAANGSSSSAAYPHNPSYAHAHPNTSTSTSGTGMRNASGSTSNVALPSPGLLARIGSVKRWGLGGARAGRKKSSSVSVTSEGMGVDPELDVIQDIHAHANNEATPRPPSSLLRRTGSQSSSSRSGSHSRHSYAHPTSPSTSTPTTPPSKNKNNKANRHSQYSNSSKEYTPKTPPQTPPDGVAPRGWFFRGVSGSASPSRYGALGVGRPPAGSVEDLGRQKEKEKEGMGFVERNVRRISLVGQRHKRTKSGVSVTALAISGDEKENDGKTKKSGNGSEKASIDGLPPLPQSAPPVDVQLQPPSPPQTLRSASGSTATMKASAPINITSSRKLDMLPTAFSPTFSLSSSPASLSLASPISMASSSSPSLTPYSAASSPPSHSHSNSPSPKPPVSPGSASLGRSAANNPVVTAAAAVASSPLGAAGTGTMRRNSLGDLKIPARISQAQQGLRRDLGMVREFARNVEELKELQGTYQMLVLEVQGILDMHVLHPAQPKEKEESTRTSPTFFKRHRSNTSSSNNGPPSPDPPAADAAAGCAELLIELGGGGSSTSPPSTSTSAPAMQQSVGGSDGLKSKRERAITLQDDRDAKVPPAPAPLTTTASLGAAPSPPLASPPSNLAWRASTGRNDLSQRQLLLLKEMLNPTPGGPDDSFTEDIPEEMVAAAAGSSATVNREWRWGDAMNSTVTLPSEESGVQGGVPSKEKKRRSSRMRMSGIRDMLRALTKSGVAPPVPVSSTSVSTESSSDLHAQHLYQHRQVATNGKQQRRRAKTSAGPESVSVRSTHRPLSPFDPPSLKTASPRRPSLASIFRIGKSNKTPPPSAAADVSMDAQDGHDHETYPTFSGISGGRESASNSTGDEEEDWDRMEDSASDAEVAAAVARRGGSTIRGRSPYMHASFLTPASGRPTTPMRSPSGSRTSIHDLSAGAAPARATRLSNVEEHADSKSTTKAESPSRQFSRSRRGGKTGSVRSMPPASLPDPKLAMTPENIKPLLENAREVHARLNDCIAEIRSLLAVRP</sequence>
<feature type="compositionally biased region" description="Pro residues" evidence="1">
    <location>
        <begin position="163"/>
        <end position="172"/>
    </location>
</feature>
<feature type="compositionally biased region" description="Low complexity" evidence="1">
    <location>
        <begin position="894"/>
        <end position="906"/>
    </location>
</feature>
<dbReference type="Pfam" id="PF20162">
    <property type="entry name" value="Etd1"/>
    <property type="match status" value="1"/>
</dbReference>
<feature type="compositionally biased region" description="Acidic residues" evidence="1">
    <location>
        <begin position="54"/>
        <end position="71"/>
    </location>
</feature>
<dbReference type="Proteomes" id="UP000620124">
    <property type="component" value="Unassembled WGS sequence"/>
</dbReference>
<keyword evidence="3" id="KW-1185">Reference proteome</keyword>
<feature type="compositionally biased region" description="Low complexity" evidence="1">
    <location>
        <begin position="75"/>
        <end position="85"/>
    </location>
</feature>
<feature type="compositionally biased region" description="Polar residues" evidence="1">
    <location>
        <begin position="232"/>
        <end position="245"/>
    </location>
</feature>
<feature type="compositionally biased region" description="Low complexity" evidence="1">
    <location>
        <begin position="1078"/>
        <end position="1088"/>
    </location>
</feature>
<dbReference type="OrthoDB" id="2554322at2759"/>
<feature type="compositionally biased region" description="Basic and acidic residues" evidence="1">
    <location>
        <begin position="606"/>
        <end position="615"/>
    </location>
</feature>
<feature type="compositionally biased region" description="Polar residues" evidence="1">
    <location>
        <begin position="651"/>
        <end position="674"/>
    </location>
</feature>
<feature type="compositionally biased region" description="Basic and acidic residues" evidence="1">
    <location>
        <begin position="561"/>
        <end position="572"/>
    </location>
</feature>
<feature type="compositionally biased region" description="Low complexity" evidence="1">
    <location>
        <begin position="1216"/>
        <end position="1228"/>
    </location>
</feature>
<feature type="compositionally biased region" description="Basic and acidic residues" evidence="1">
    <location>
        <begin position="917"/>
        <end position="934"/>
    </location>
</feature>
<dbReference type="EMBL" id="JACAZI010000018">
    <property type="protein sequence ID" value="KAF7341155.1"/>
    <property type="molecule type" value="Genomic_DNA"/>
</dbReference>
<feature type="compositionally biased region" description="Low complexity" evidence="1">
    <location>
        <begin position="455"/>
        <end position="471"/>
    </location>
</feature>
<feature type="compositionally biased region" description="Acidic residues" evidence="1">
    <location>
        <begin position="1201"/>
        <end position="1215"/>
    </location>
</feature>
<evidence type="ECO:0000313" key="3">
    <source>
        <dbReference type="Proteomes" id="UP000620124"/>
    </source>
</evidence>
<feature type="compositionally biased region" description="Polar residues" evidence="1">
    <location>
        <begin position="1249"/>
        <end position="1262"/>
    </location>
</feature>
<feature type="compositionally biased region" description="Polar residues" evidence="1">
    <location>
        <begin position="369"/>
        <end position="391"/>
    </location>
</feature>
<organism evidence="2 3">
    <name type="scientific">Mycena venus</name>
    <dbReference type="NCBI Taxonomy" id="2733690"/>
    <lineage>
        <taxon>Eukaryota</taxon>
        <taxon>Fungi</taxon>
        <taxon>Dikarya</taxon>
        <taxon>Basidiomycota</taxon>
        <taxon>Agaricomycotina</taxon>
        <taxon>Agaricomycetes</taxon>
        <taxon>Agaricomycetidae</taxon>
        <taxon>Agaricales</taxon>
        <taxon>Marasmiineae</taxon>
        <taxon>Mycenaceae</taxon>
        <taxon>Mycena</taxon>
    </lineage>
</organism>
<feature type="compositionally biased region" description="Polar residues" evidence="1">
    <location>
        <begin position="504"/>
        <end position="513"/>
    </location>
</feature>
<evidence type="ECO:0000256" key="1">
    <source>
        <dbReference type="SAM" id="MobiDB-lite"/>
    </source>
</evidence>
<feature type="compositionally biased region" description="Basic and acidic residues" evidence="1">
    <location>
        <begin position="32"/>
        <end position="51"/>
    </location>
</feature>
<feature type="compositionally biased region" description="Polar residues" evidence="1">
    <location>
        <begin position="20"/>
        <end position="31"/>
    </location>
</feature>
<feature type="region of interest" description="Disordered" evidence="1">
    <location>
        <begin position="702"/>
        <end position="746"/>
    </location>
</feature>
<feature type="compositionally biased region" description="Low complexity" evidence="1">
    <location>
        <begin position="337"/>
        <end position="359"/>
    </location>
</feature>
<feature type="region of interest" description="Disordered" evidence="1">
    <location>
        <begin position="1028"/>
        <end position="1330"/>
    </location>
</feature>
<accession>A0A8H7CKP8</accession>
<feature type="compositionally biased region" description="Acidic residues" evidence="1">
    <location>
        <begin position="310"/>
        <end position="328"/>
    </location>
</feature>
<protein>
    <submittedName>
        <fullName evidence="2">Uncharacterized protein</fullName>
    </submittedName>
</protein>
<feature type="region of interest" description="Disordered" evidence="1">
    <location>
        <begin position="587"/>
        <end position="676"/>
    </location>
</feature>
<feature type="compositionally biased region" description="Low complexity" evidence="1">
    <location>
        <begin position="874"/>
        <end position="887"/>
    </location>
</feature>
<proteinExistence type="predicted"/>
<dbReference type="GO" id="GO:0005096">
    <property type="term" value="F:GTPase activator activity"/>
    <property type="evidence" value="ECO:0007669"/>
    <property type="project" value="InterPro"/>
</dbReference>
<evidence type="ECO:0000313" key="2">
    <source>
        <dbReference type="EMBL" id="KAF7341155.1"/>
    </source>
</evidence>
<feature type="compositionally biased region" description="Low complexity" evidence="1">
    <location>
        <begin position="941"/>
        <end position="951"/>
    </location>
</feature>
<feature type="region of interest" description="Disordered" evidence="1">
    <location>
        <begin position="835"/>
        <end position="970"/>
    </location>
</feature>
<feature type="compositionally biased region" description="Gly residues" evidence="1">
    <location>
        <begin position="284"/>
        <end position="295"/>
    </location>
</feature>
<feature type="compositionally biased region" description="Basic and acidic residues" evidence="1">
    <location>
        <begin position="297"/>
        <end position="309"/>
    </location>
</feature>